<protein>
    <recommendedName>
        <fullName evidence="1">Thioredoxin-like fold domain-containing protein</fullName>
    </recommendedName>
</protein>
<organism evidence="2 3">
    <name type="scientific">Kordia aestuariivivens</name>
    <dbReference type="NCBI Taxonomy" id="2759037"/>
    <lineage>
        <taxon>Bacteria</taxon>
        <taxon>Pseudomonadati</taxon>
        <taxon>Bacteroidota</taxon>
        <taxon>Flavobacteriia</taxon>
        <taxon>Flavobacteriales</taxon>
        <taxon>Flavobacteriaceae</taxon>
        <taxon>Kordia</taxon>
    </lineage>
</organism>
<dbReference type="Gene3D" id="3.40.30.10">
    <property type="entry name" value="Glutaredoxin"/>
    <property type="match status" value="1"/>
</dbReference>
<dbReference type="Proteomes" id="UP000619238">
    <property type="component" value="Unassembled WGS sequence"/>
</dbReference>
<reference evidence="2 3" key="1">
    <citation type="submission" date="2020-07" db="EMBL/GenBank/DDBJ databases">
        <title>Description of Kordia aestuariivivens sp. nov., isolated from a tidal flat.</title>
        <authorList>
            <person name="Park S."/>
            <person name="Yoon J.-H."/>
        </authorList>
    </citation>
    <scope>NUCLEOTIDE SEQUENCE [LARGE SCALE GENOMIC DNA]</scope>
    <source>
        <strain evidence="2 3">YSTF-M3</strain>
    </source>
</reference>
<name>A0ABR7QCJ4_9FLAO</name>
<dbReference type="InterPro" id="IPR012336">
    <property type="entry name" value="Thioredoxin-like_fold"/>
</dbReference>
<dbReference type="Pfam" id="PF13905">
    <property type="entry name" value="Thioredoxin_8"/>
    <property type="match status" value="1"/>
</dbReference>
<sequence>MKYITPLLLLLICFGCNDSTNKSAKDIAYFGGEIINPTDEFVLLYHKGTLVDSLKLDENNRFLVKLKNHKNGLYKFYHNREHQYINIEKGDSLLLRLNTYAFDESLFFTGKGAEKNNFYIELFLMNESHERPVYQYSRLDSDAFLQKIDSLKQIKLTKQDKFLINNPNVSEAFKNFTDKVIRYKNYTYCETYQNMFNKRKRKDSTLTIKPSFYEYKKHVNLNDSTMSYYVPYTRYIMQFINNSSYSECLNKSWKGNRELNTSLTYNKNKLMLIDSLVTYPYLRNELLRYTAYSYYSDNTANIVNNNEFFKLYEKTTTDKESKEEIYNLHIGVKSLQAGNSFSNQIYVYDDTHNRLSINRLNSNRRKTILYFWTSKQLRHKRLITEKIKVLSEEFPDLNIVGISLDTDHKRWKTAVKELDFPESKQYRVGNKETLLKDFALININKLIITDKNGHIKNAFASIYNTDLRDQLKK</sequence>
<keyword evidence="3" id="KW-1185">Reference proteome</keyword>
<comment type="caution">
    <text evidence="2">The sequence shown here is derived from an EMBL/GenBank/DDBJ whole genome shotgun (WGS) entry which is preliminary data.</text>
</comment>
<proteinExistence type="predicted"/>
<gene>
    <name evidence="2" type="ORF">H2O64_16345</name>
</gene>
<evidence type="ECO:0000313" key="3">
    <source>
        <dbReference type="Proteomes" id="UP000619238"/>
    </source>
</evidence>
<evidence type="ECO:0000313" key="2">
    <source>
        <dbReference type="EMBL" id="MBC8756247.1"/>
    </source>
</evidence>
<dbReference type="RefSeq" id="WP_187563288.1">
    <property type="nucleotide sequence ID" value="NZ_JACGWS010000010.1"/>
</dbReference>
<accession>A0ABR7QCJ4</accession>
<feature type="domain" description="Thioredoxin-like fold" evidence="1">
    <location>
        <begin position="366"/>
        <end position="455"/>
    </location>
</feature>
<evidence type="ECO:0000259" key="1">
    <source>
        <dbReference type="Pfam" id="PF13905"/>
    </source>
</evidence>
<dbReference type="EMBL" id="JACGWS010000010">
    <property type="protein sequence ID" value="MBC8756247.1"/>
    <property type="molecule type" value="Genomic_DNA"/>
</dbReference>